<evidence type="ECO:0000313" key="3">
    <source>
        <dbReference type="EMBL" id="KAA3481091.1"/>
    </source>
</evidence>
<proteinExistence type="predicted"/>
<dbReference type="EMBL" id="SMMG02000003">
    <property type="protein sequence ID" value="KAA3481091.1"/>
    <property type="molecule type" value="Genomic_DNA"/>
</dbReference>
<sequence>MVPKEDVTWELFQIEFRKKYISQRFLDHKRKEFLELKQENMTCLSTKKELVRLSKYAREWVLTEADMCKRFEEGLNEDIKLLIGILEIREFVALADQAYKAEELSKEKKQVEREARNFSKRPMRRSQSSVLKKSKKYYYHSTSAMRYSRKGQGS</sequence>
<dbReference type="Proteomes" id="UP000325315">
    <property type="component" value="Unassembled WGS sequence"/>
</dbReference>
<dbReference type="Pfam" id="PF03732">
    <property type="entry name" value="Retrotrans_gag"/>
    <property type="match status" value="1"/>
</dbReference>
<evidence type="ECO:0000313" key="4">
    <source>
        <dbReference type="Proteomes" id="UP000325315"/>
    </source>
</evidence>
<keyword evidence="4" id="KW-1185">Reference proteome</keyword>
<feature type="region of interest" description="Disordered" evidence="1">
    <location>
        <begin position="113"/>
        <end position="133"/>
    </location>
</feature>
<reference evidence="4" key="1">
    <citation type="journal article" date="2019" name="Plant Biotechnol. J.">
        <title>Genome sequencing of the Australian wild diploid species Gossypium australe highlights disease resistance and delayed gland morphogenesis.</title>
        <authorList>
            <person name="Cai Y."/>
            <person name="Cai X."/>
            <person name="Wang Q."/>
            <person name="Wang P."/>
            <person name="Zhang Y."/>
            <person name="Cai C."/>
            <person name="Xu Y."/>
            <person name="Wang K."/>
            <person name="Zhou Z."/>
            <person name="Wang C."/>
            <person name="Geng S."/>
            <person name="Li B."/>
            <person name="Dong Q."/>
            <person name="Hou Y."/>
            <person name="Wang H."/>
            <person name="Ai P."/>
            <person name="Liu Z."/>
            <person name="Yi F."/>
            <person name="Sun M."/>
            <person name="An G."/>
            <person name="Cheng J."/>
            <person name="Zhang Y."/>
            <person name="Shi Q."/>
            <person name="Xie Y."/>
            <person name="Shi X."/>
            <person name="Chang Y."/>
            <person name="Huang F."/>
            <person name="Chen Y."/>
            <person name="Hong S."/>
            <person name="Mi L."/>
            <person name="Sun Q."/>
            <person name="Zhang L."/>
            <person name="Zhou B."/>
            <person name="Peng R."/>
            <person name="Zhang X."/>
            <person name="Liu F."/>
        </authorList>
    </citation>
    <scope>NUCLEOTIDE SEQUENCE [LARGE SCALE GENOMIC DNA]</scope>
    <source>
        <strain evidence="4">cv. PA1801</strain>
    </source>
</reference>
<gene>
    <name evidence="3" type="ORF">EPI10_021487</name>
</gene>
<feature type="domain" description="Retrotransposon gag" evidence="2">
    <location>
        <begin position="7"/>
        <end position="77"/>
    </location>
</feature>
<dbReference type="AlphaFoldDB" id="A0A5B6WGS7"/>
<dbReference type="PANTHER" id="PTHR34482:SF36">
    <property type="entry name" value="RETROTRANSPOSON GAG DOMAIN-CONTAINING PROTEIN"/>
    <property type="match status" value="1"/>
</dbReference>
<name>A0A5B6WGS7_9ROSI</name>
<organism evidence="3 4">
    <name type="scientific">Gossypium australe</name>
    <dbReference type="NCBI Taxonomy" id="47621"/>
    <lineage>
        <taxon>Eukaryota</taxon>
        <taxon>Viridiplantae</taxon>
        <taxon>Streptophyta</taxon>
        <taxon>Embryophyta</taxon>
        <taxon>Tracheophyta</taxon>
        <taxon>Spermatophyta</taxon>
        <taxon>Magnoliopsida</taxon>
        <taxon>eudicotyledons</taxon>
        <taxon>Gunneridae</taxon>
        <taxon>Pentapetalae</taxon>
        <taxon>rosids</taxon>
        <taxon>malvids</taxon>
        <taxon>Malvales</taxon>
        <taxon>Malvaceae</taxon>
        <taxon>Malvoideae</taxon>
        <taxon>Gossypium</taxon>
    </lineage>
</organism>
<accession>A0A5B6WGS7</accession>
<dbReference type="InterPro" id="IPR005162">
    <property type="entry name" value="Retrotrans_gag_dom"/>
</dbReference>
<evidence type="ECO:0000256" key="1">
    <source>
        <dbReference type="SAM" id="MobiDB-lite"/>
    </source>
</evidence>
<evidence type="ECO:0000259" key="2">
    <source>
        <dbReference type="Pfam" id="PF03732"/>
    </source>
</evidence>
<comment type="caution">
    <text evidence="3">The sequence shown here is derived from an EMBL/GenBank/DDBJ whole genome shotgun (WGS) entry which is preliminary data.</text>
</comment>
<dbReference type="OrthoDB" id="2272416at2759"/>
<dbReference type="PANTHER" id="PTHR34482">
    <property type="entry name" value="DNA DAMAGE-INDUCIBLE PROTEIN 1-LIKE"/>
    <property type="match status" value="1"/>
</dbReference>
<protein>
    <submittedName>
        <fullName evidence="3">E3 ubiquitin-protein ligase RBBP6</fullName>
    </submittedName>
</protein>